<gene>
    <name evidence="1" type="ORF">OFUS_LOCUS2105</name>
</gene>
<dbReference type="AlphaFoldDB" id="A0A8S4N0Q4"/>
<dbReference type="EMBL" id="CAIIXF020000001">
    <property type="protein sequence ID" value="CAH1774697.1"/>
    <property type="molecule type" value="Genomic_DNA"/>
</dbReference>
<name>A0A8S4N0Q4_OWEFU</name>
<dbReference type="Pfam" id="PF19798">
    <property type="entry name" value="Sulfotransfer_5"/>
    <property type="match status" value="1"/>
</dbReference>
<sequence>MDNMGNNTQVRVLLWCVPRSCSTAFMRVMENCKPGKVKVLDELYYKSYYLSEERRSERYYNTKNHKGTVCGFKKDQLSYASRLSLYNESYTDYDIVFGKEMSLFLEDKLDNDAYVPRGYQHTFLIRHPEKTIPSLYKCFLRSDSTSIEDITAVAPEGKYMYQTAHDLFHQLKAKGDTPIVIDTEDLLRNPIGAFQAYCNATKLPFRREMLNWEEGKVKNKWFEYPEWYGALIHSKCFGQIQTENKESLYTSNNNSNVKLQEEMDRIHDMIKLQIANNLPLYEDLYKYRIRMS</sequence>
<evidence type="ECO:0000313" key="1">
    <source>
        <dbReference type="EMBL" id="CAH1774697.1"/>
    </source>
</evidence>
<evidence type="ECO:0000313" key="2">
    <source>
        <dbReference type="Proteomes" id="UP000749559"/>
    </source>
</evidence>
<accession>A0A8S4N0Q4</accession>
<reference evidence="1" key="1">
    <citation type="submission" date="2022-03" db="EMBL/GenBank/DDBJ databases">
        <authorList>
            <person name="Martin C."/>
        </authorList>
    </citation>
    <scope>NUCLEOTIDE SEQUENCE</scope>
</reference>
<dbReference type="OrthoDB" id="416710at2759"/>
<organism evidence="1 2">
    <name type="scientific">Owenia fusiformis</name>
    <name type="common">Polychaete worm</name>
    <dbReference type="NCBI Taxonomy" id="6347"/>
    <lineage>
        <taxon>Eukaryota</taxon>
        <taxon>Metazoa</taxon>
        <taxon>Spiralia</taxon>
        <taxon>Lophotrochozoa</taxon>
        <taxon>Annelida</taxon>
        <taxon>Polychaeta</taxon>
        <taxon>Sedentaria</taxon>
        <taxon>Canalipalpata</taxon>
        <taxon>Sabellida</taxon>
        <taxon>Oweniida</taxon>
        <taxon>Oweniidae</taxon>
        <taxon>Owenia</taxon>
    </lineage>
</organism>
<dbReference type="SUPFAM" id="SSF52540">
    <property type="entry name" value="P-loop containing nucleoside triphosphate hydrolases"/>
    <property type="match status" value="1"/>
</dbReference>
<proteinExistence type="predicted"/>
<keyword evidence="2" id="KW-1185">Reference proteome</keyword>
<evidence type="ECO:0008006" key="3">
    <source>
        <dbReference type="Google" id="ProtNLM"/>
    </source>
</evidence>
<dbReference type="PANTHER" id="PTHR48419:SF1">
    <property type="entry name" value="SULFOTRANSFERASE DOMAIN-CONTAINING PROTEIN"/>
    <property type="match status" value="1"/>
</dbReference>
<dbReference type="InterPro" id="IPR053226">
    <property type="entry name" value="Pyrrolopyrazine_biosynth_F"/>
</dbReference>
<dbReference type="InterPro" id="IPR027417">
    <property type="entry name" value="P-loop_NTPase"/>
</dbReference>
<comment type="caution">
    <text evidence="1">The sequence shown here is derived from an EMBL/GenBank/DDBJ whole genome shotgun (WGS) entry which is preliminary data.</text>
</comment>
<protein>
    <recommendedName>
        <fullName evidence="3">Sulfotransferase family protein</fullName>
    </recommendedName>
</protein>
<dbReference type="PANTHER" id="PTHR48419">
    <property type="entry name" value="SULFOTRANSFERASE DOMAIN-CONTAINING PROTEIN"/>
    <property type="match status" value="1"/>
</dbReference>
<dbReference type="Gene3D" id="3.40.50.300">
    <property type="entry name" value="P-loop containing nucleotide triphosphate hydrolases"/>
    <property type="match status" value="1"/>
</dbReference>
<dbReference type="Proteomes" id="UP000749559">
    <property type="component" value="Unassembled WGS sequence"/>
</dbReference>